<gene>
    <name evidence="2" type="ORF">BS50DRAFT_679243</name>
</gene>
<protein>
    <submittedName>
        <fullName evidence="2">Uncharacterized protein</fullName>
    </submittedName>
</protein>
<proteinExistence type="predicted"/>
<reference evidence="2 3" key="1">
    <citation type="journal article" date="2018" name="Front. Microbiol.">
        <title>Genome-Wide Analysis of Corynespora cassiicola Leaf Fall Disease Putative Effectors.</title>
        <authorList>
            <person name="Lopez D."/>
            <person name="Ribeiro S."/>
            <person name="Label P."/>
            <person name="Fumanal B."/>
            <person name="Venisse J.S."/>
            <person name="Kohler A."/>
            <person name="de Oliveira R.R."/>
            <person name="Labutti K."/>
            <person name="Lipzen A."/>
            <person name="Lail K."/>
            <person name="Bauer D."/>
            <person name="Ohm R.A."/>
            <person name="Barry K.W."/>
            <person name="Spatafora J."/>
            <person name="Grigoriev I.V."/>
            <person name="Martin F.M."/>
            <person name="Pujade-Renaud V."/>
        </authorList>
    </citation>
    <scope>NUCLEOTIDE SEQUENCE [LARGE SCALE GENOMIC DNA]</scope>
    <source>
        <strain evidence="2 3">Philippines</strain>
    </source>
</reference>
<dbReference type="EMBL" id="KZ678139">
    <property type="protein sequence ID" value="PSN64090.1"/>
    <property type="molecule type" value="Genomic_DNA"/>
</dbReference>
<dbReference type="Proteomes" id="UP000240883">
    <property type="component" value="Unassembled WGS sequence"/>
</dbReference>
<keyword evidence="1" id="KW-0732">Signal</keyword>
<evidence type="ECO:0000313" key="3">
    <source>
        <dbReference type="Proteomes" id="UP000240883"/>
    </source>
</evidence>
<feature type="signal peptide" evidence="1">
    <location>
        <begin position="1"/>
        <end position="24"/>
    </location>
</feature>
<organism evidence="2 3">
    <name type="scientific">Corynespora cassiicola Philippines</name>
    <dbReference type="NCBI Taxonomy" id="1448308"/>
    <lineage>
        <taxon>Eukaryota</taxon>
        <taxon>Fungi</taxon>
        <taxon>Dikarya</taxon>
        <taxon>Ascomycota</taxon>
        <taxon>Pezizomycotina</taxon>
        <taxon>Dothideomycetes</taxon>
        <taxon>Pleosporomycetidae</taxon>
        <taxon>Pleosporales</taxon>
        <taxon>Corynesporascaceae</taxon>
        <taxon>Corynespora</taxon>
    </lineage>
</organism>
<sequence>MRFNLPSFLFLLNLVFISSPLVSGENDPLPPYKTRLEVMLNDVWTPVDEAKPWKLSPIIYTSIVEYEDMENVNDIFTDEQFVGLAKQAWDEMLQMHADWSRWPDCKNAKARRYVKDTARPNMMAAIGIGNTIYFASSNKGEGTNVIFKHEDSILSQALIHCQAQTYQVDASRVAETSEEEIGNYHRSGGSCAEIMASSLVLKDTGELPPRGSRVVAWGQRGSHRIEAHLYDPCLREPENIGNEQVGCNEFMPELGLRPLKEGQNLQPRQVDREPRRTRNLDLAEVWEITYLGDPGEGPA</sequence>
<dbReference type="AlphaFoldDB" id="A0A2T2NFD0"/>
<dbReference type="OrthoDB" id="3800432at2759"/>
<keyword evidence="3" id="KW-1185">Reference proteome</keyword>
<name>A0A2T2NFD0_CORCC</name>
<accession>A0A2T2NFD0</accession>
<feature type="chain" id="PRO_5015400956" evidence="1">
    <location>
        <begin position="25"/>
        <end position="299"/>
    </location>
</feature>
<evidence type="ECO:0000313" key="2">
    <source>
        <dbReference type="EMBL" id="PSN64090.1"/>
    </source>
</evidence>
<evidence type="ECO:0000256" key="1">
    <source>
        <dbReference type="SAM" id="SignalP"/>
    </source>
</evidence>